<sequence length="301" mass="32137">MLATLLGLFSFVVSANAWGPWNDGGGDGNGYDWNNGGGTGSNDDHNGFDDQFGNSVIFDTRSAMFYRNVHGILAALAFAVLFPIGAILMRVIPGRFAWIIHALTQAVAYIIYIVAAALGIYIVRMVRLPPSGSSLFQESQYNAHPIIGLVVLAVVFFQPVLGWVHHVRFKRLGRRTAWSQAHLWVGRVAVTLGIINGGLGLQLAGADKSVIIAYSVVAGVMWLLWAASAVFGEFRRRSRDEKVPNQGPSPPYTAGPSYDGSSLPPGGVNGAAIELQAGKPGDRDTSLSSASTYGAPRSGHR</sequence>
<feature type="transmembrane region" description="Helical" evidence="8">
    <location>
        <begin position="69"/>
        <end position="89"/>
    </location>
</feature>
<gene>
    <name evidence="11" type="ORF">JX265_008621</name>
</gene>
<evidence type="ECO:0000256" key="9">
    <source>
        <dbReference type="SAM" id="SignalP"/>
    </source>
</evidence>
<dbReference type="CDD" id="cd08760">
    <property type="entry name" value="Cyt_b561_FRRS1_like"/>
    <property type="match status" value="1"/>
</dbReference>
<comment type="subcellular location">
    <subcellularLocation>
        <location evidence="1">Membrane</location>
    </subcellularLocation>
</comment>
<dbReference type="PROSITE" id="PS50939">
    <property type="entry name" value="CYTOCHROME_B561"/>
    <property type="match status" value="1"/>
</dbReference>
<evidence type="ECO:0000256" key="1">
    <source>
        <dbReference type="ARBA" id="ARBA00004370"/>
    </source>
</evidence>
<dbReference type="GO" id="GO:0016020">
    <property type="term" value="C:membrane"/>
    <property type="evidence" value="ECO:0007669"/>
    <property type="project" value="UniProtKB-SubCell"/>
</dbReference>
<organism evidence="11 12">
    <name type="scientific">Neoarthrinium moseri</name>
    <dbReference type="NCBI Taxonomy" id="1658444"/>
    <lineage>
        <taxon>Eukaryota</taxon>
        <taxon>Fungi</taxon>
        <taxon>Dikarya</taxon>
        <taxon>Ascomycota</taxon>
        <taxon>Pezizomycotina</taxon>
        <taxon>Sordariomycetes</taxon>
        <taxon>Xylariomycetidae</taxon>
        <taxon>Amphisphaeriales</taxon>
        <taxon>Apiosporaceae</taxon>
        <taxon>Neoarthrinium</taxon>
    </lineage>
</organism>
<feature type="chain" id="PRO_5040172426" description="Cytochrome b561 domain-containing protein" evidence="9">
    <location>
        <begin position="18"/>
        <end position="301"/>
    </location>
</feature>
<dbReference type="Proteomes" id="UP000829685">
    <property type="component" value="Unassembled WGS sequence"/>
</dbReference>
<keyword evidence="3 8" id="KW-0812">Transmembrane</keyword>
<evidence type="ECO:0000256" key="8">
    <source>
        <dbReference type="SAM" id="Phobius"/>
    </source>
</evidence>
<keyword evidence="4" id="KW-0249">Electron transport</keyword>
<feature type="transmembrane region" description="Helical" evidence="8">
    <location>
        <begin position="211"/>
        <end position="232"/>
    </location>
</feature>
<keyword evidence="9" id="KW-0732">Signal</keyword>
<feature type="transmembrane region" description="Helical" evidence="8">
    <location>
        <begin position="184"/>
        <end position="205"/>
    </location>
</feature>
<dbReference type="InterPro" id="IPR006593">
    <property type="entry name" value="Cyt_b561/ferric_Rdtase_TM"/>
</dbReference>
<comment type="caution">
    <text evidence="11">The sequence shown here is derived from an EMBL/GenBank/DDBJ whole genome shotgun (WGS) entry which is preliminary data.</text>
</comment>
<protein>
    <recommendedName>
        <fullName evidence="10">Cytochrome b561 domain-containing protein</fullName>
    </recommendedName>
</protein>
<dbReference type="PANTHER" id="PTHR47797">
    <property type="entry name" value="DEHYDROGENASE, PUTATIVE (AFU_ORTHOLOGUE AFUA_8G05805)-RELATED"/>
    <property type="match status" value="1"/>
</dbReference>
<dbReference type="Gene3D" id="1.20.120.1770">
    <property type="match status" value="1"/>
</dbReference>
<evidence type="ECO:0000259" key="10">
    <source>
        <dbReference type="PROSITE" id="PS50939"/>
    </source>
</evidence>
<feature type="domain" description="Cytochrome b561" evidence="10">
    <location>
        <begin position="33"/>
        <end position="234"/>
    </location>
</feature>
<accession>A0A9P9WHU1</accession>
<feature type="signal peptide" evidence="9">
    <location>
        <begin position="1"/>
        <end position="17"/>
    </location>
</feature>
<keyword evidence="12" id="KW-1185">Reference proteome</keyword>
<evidence type="ECO:0000256" key="2">
    <source>
        <dbReference type="ARBA" id="ARBA00022448"/>
    </source>
</evidence>
<feature type="transmembrane region" description="Helical" evidence="8">
    <location>
        <begin position="96"/>
        <end position="123"/>
    </location>
</feature>
<proteinExistence type="predicted"/>
<keyword evidence="2" id="KW-0813">Transport</keyword>
<dbReference type="AlphaFoldDB" id="A0A9P9WHU1"/>
<evidence type="ECO:0000313" key="11">
    <source>
        <dbReference type="EMBL" id="KAI1864250.1"/>
    </source>
</evidence>
<reference evidence="11" key="1">
    <citation type="submission" date="2021-03" db="EMBL/GenBank/DDBJ databases">
        <title>Revisited historic fungal species revealed as producer of novel bioactive compounds through whole genome sequencing and comparative genomics.</title>
        <authorList>
            <person name="Vignolle G.A."/>
            <person name="Hochenegger N."/>
            <person name="Mach R.L."/>
            <person name="Mach-Aigner A.R."/>
            <person name="Javad Rahimi M."/>
            <person name="Salim K.A."/>
            <person name="Chan C.M."/>
            <person name="Lim L.B.L."/>
            <person name="Cai F."/>
            <person name="Druzhinina I.S."/>
            <person name="U'Ren J.M."/>
            <person name="Derntl C."/>
        </authorList>
    </citation>
    <scope>NUCLEOTIDE SEQUENCE</scope>
    <source>
        <strain evidence="11">TUCIM 5799</strain>
    </source>
</reference>
<evidence type="ECO:0000256" key="4">
    <source>
        <dbReference type="ARBA" id="ARBA00022982"/>
    </source>
</evidence>
<feature type="region of interest" description="Disordered" evidence="7">
    <location>
        <begin position="238"/>
        <end position="301"/>
    </location>
</feature>
<feature type="transmembrane region" description="Helical" evidence="8">
    <location>
        <begin position="143"/>
        <end position="164"/>
    </location>
</feature>
<dbReference type="SMART" id="SM00665">
    <property type="entry name" value="B561"/>
    <property type="match status" value="1"/>
</dbReference>
<evidence type="ECO:0000256" key="3">
    <source>
        <dbReference type="ARBA" id="ARBA00022692"/>
    </source>
</evidence>
<evidence type="ECO:0000256" key="7">
    <source>
        <dbReference type="SAM" id="MobiDB-lite"/>
    </source>
</evidence>
<evidence type="ECO:0000313" key="12">
    <source>
        <dbReference type="Proteomes" id="UP000829685"/>
    </source>
</evidence>
<evidence type="ECO:0000256" key="5">
    <source>
        <dbReference type="ARBA" id="ARBA00022989"/>
    </source>
</evidence>
<name>A0A9P9WHU1_9PEZI</name>
<keyword evidence="6 8" id="KW-0472">Membrane</keyword>
<dbReference type="PANTHER" id="PTHR47797:SF1">
    <property type="entry name" value="CYTOCHROME B561 DOMAIN-CONTAINING PROTEIN-RELATED"/>
    <property type="match status" value="1"/>
</dbReference>
<evidence type="ECO:0000256" key="6">
    <source>
        <dbReference type="ARBA" id="ARBA00023136"/>
    </source>
</evidence>
<dbReference type="EMBL" id="JAFIMR010000024">
    <property type="protein sequence ID" value="KAI1864250.1"/>
    <property type="molecule type" value="Genomic_DNA"/>
</dbReference>
<keyword evidence="5 8" id="KW-1133">Transmembrane helix</keyword>